<feature type="transmembrane region" description="Helical" evidence="1">
    <location>
        <begin position="73"/>
        <end position="91"/>
    </location>
</feature>
<proteinExistence type="predicted"/>
<dbReference type="EMBL" id="VOHL01000009">
    <property type="protein sequence ID" value="TWS96276.1"/>
    <property type="molecule type" value="Genomic_DNA"/>
</dbReference>
<feature type="transmembrane region" description="Helical" evidence="1">
    <location>
        <begin position="183"/>
        <end position="202"/>
    </location>
</feature>
<dbReference type="AlphaFoldDB" id="A0A5C5S839"/>
<keyword evidence="3" id="KW-1185">Reference proteome</keyword>
<dbReference type="OrthoDB" id="2215956at2"/>
<feature type="transmembrane region" description="Helical" evidence="1">
    <location>
        <begin position="122"/>
        <end position="144"/>
    </location>
</feature>
<feature type="transmembrane region" description="Helical" evidence="1">
    <location>
        <begin position="363"/>
        <end position="384"/>
    </location>
</feature>
<feature type="transmembrane region" description="Helical" evidence="1">
    <location>
        <begin position="332"/>
        <end position="357"/>
    </location>
</feature>
<keyword evidence="1" id="KW-0812">Transmembrane</keyword>
<keyword evidence="1" id="KW-1133">Transmembrane helix</keyword>
<feature type="transmembrane region" description="Helical" evidence="1">
    <location>
        <begin position="98"/>
        <end position="116"/>
    </location>
</feature>
<feature type="transmembrane region" description="Helical" evidence="1">
    <location>
        <begin position="27"/>
        <end position="48"/>
    </location>
</feature>
<name>A0A5C5S839_9STRE</name>
<dbReference type="RefSeq" id="WP_146568169.1">
    <property type="nucleotide sequence ID" value="NZ_VOHL01000009.1"/>
</dbReference>
<gene>
    <name evidence="2" type="ORF">FRX57_07335</name>
</gene>
<feature type="transmembrane region" description="Helical" evidence="1">
    <location>
        <begin position="222"/>
        <end position="243"/>
    </location>
</feature>
<evidence type="ECO:0000256" key="1">
    <source>
        <dbReference type="SAM" id="Phobius"/>
    </source>
</evidence>
<evidence type="ECO:0000313" key="3">
    <source>
        <dbReference type="Proteomes" id="UP000317430"/>
    </source>
</evidence>
<reference evidence="2 3" key="1">
    <citation type="submission" date="2019-08" db="EMBL/GenBank/DDBJ databases">
        <authorList>
            <person name="Lei W."/>
        </authorList>
    </citation>
    <scope>NUCLEOTIDE SEQUENCE [LARGE SCALE GENOMIC DNA]</scope>
    <source>
        <strain evidence="2 3">CCUG 66496</strain>
    </source>
</reference>
<dbReference type="Proteomes" id="UP000317430">
    <property type="component" value="Unassembled WGS sequence"/>
</dbReference>
<evidence type="ECO:0000313" key="2">
    <source>
        <dbReference type="EMBL" id="TWS96276.1"/>
    </source>
</evidence>
<comment type="caution">
    <text evidence="2">The sequence shown here is derived from an EMBL/GenBank/DDBJ whole genome shotgun (WGS) entry which is preliminary data.</text>
</comment>
<feature type="transmembrane region" description="Helical" evidence="1">
    <location>
        <begin position="291"/>
        <end position="311"/>
    </location>
</feature>
<organism evidence="2 3">
    <name type="scientific">Streptococcus cuniculipharyngis</name>
    <dbReference type="NCBI Taxonomy" id="1562651"/>
    <lineage>
        <taxon>Bacteria</taxon>
        <taxon>Bacillati</taxon>
        <taxon>Bacillota</taxon>
        <taxon>Bacilli</taxon>
        <taxon>Lactobacillales</taxon>
        <taxon>Streptococcaceae</taxon>
        <taxon>Streptococcus</taxon>
    </lineage>
</organism>
<protein>
    <submittedName>
        <fullName evidence="2">Uncharacterized protein</fullName>
    </submittedName>
</protein>
<accession>A0A5C5S839</accession>
<keyword evidence="1" id="KW-0472">Membrane</keyword>
<sequence>MLTNLHLLFIARQGYWKEEKEISPKHLWVYLLPYLAWSAFLLFLYLFFRSEVLTFLASYQFLGPISYRQLTEVLLYGSVLVGISYENFYLVKTKTPETLGLFFAVPAGQLALLLWWRNAIIILPALVAGLFFTPWLPLLLFVVTQTLSFPLLNRFYRLGQSLQLSRNWASDWQYIRTVVDDLTLIKAALLPLASLFLFFLWLRTGSDLDFLNPTKTSPLFTALFVGSLAFYAKSPAYYFLSLWQDFPYLQVLGLNLTRFLLPKLLGLALLSYGLVALPFLVYYGCWQGADLGQMLSLALALWLLYGLLQSFQWRESLFFKGKYMAHAKEIEAYRLPLVYYVRRICLSLSLTAFAFLFARQTSLPLFIGFALVSLVVQALNYRYFLKQYHY</sequence>
<feature type="transmembrane region" description="Helical" evidence="1">
    <location>
        <begin position="264"/>
        <end position="285"/>
    </location>
</feature>